<feature type="region of interest" description="Disordered" evidence="1">
    <location>
        <begin position="34"/>
        <end position="122"/>
    </location>
</feature>
<feature type="compositionally biased region" description="Low complexity" evidence="1">
    <location>
        <begin position="35"/>
        <end position="63"/>
    </location>
</feature>
<evidence type="ECO:0000256" key="1">
    <source>
        <dbReference type="SAM" id="MobiDB-lite"/>
    </source>
</evidence>
<feature type="compositionally biased region" description="Low complexity" evidence="1">
    <location>
        <begin position="83"/>
        <end position="92"/>
    </location>
</feature>
<dbReference type="EMBL" id="JFBX01000477">
    <property type="protein sequence ID" value="KXH37801.1"/>
    <property type="molecule type" value="Genomic_DNA"/>
</dbReference>
<dbReference type="Proteomes" id="UP000070328">
    <property type="component" value="Unassembled WGS sequence"/>
</dbReference>
<dbReference type="AlphaFoldDB" id="A0A135SPM0"/>
<accession>A0A135SPM0</accession>
<reference evidence="2 3" key="1">
    <citation type="submission" date="2014-02" db="EMBL/GenBank/DDBJ databases">
        <title>The genome sequence of Colletotrichum simmondsii CBS122122.</title>
        <authorList>
            <person name="Baroncelli R."/>
            <person name="Thon M.R."/>
        </authorList>
    </citation>
    <scope>NUCLEOTIDE SEQUENCE [LARGE SCALE GENOMIC DNA]</scope>
    <source>
        <strain evidence="2 3">CBS122122</strain>
    </source>
</reference>
<gene>
    <name evidence="2" type="ORF">CSIM01_08164</name>
</gene>
<feature type="compositionally biased region" description="Polar residues" evidence="1">
    <location>
        <begin position="109"/>
        <end position="122"/>
    </location>
</feature>
<protein>
    <submittedName>
        <fullName evidence="2">Uncharacterized protein</fullName>
    </submittedName>
</protein>
<keyword evidence="3" id="KW-1185">Reference proteome</keyword>
<evidence type="ECO:0000313" key="3">
    <source>
        <dbReference type="Proteomes" id="UP000070328"/>
    </source>
</evidence>
<evidence type="ECO:0000313" key="2">
    <source>
        <dbReference type="EMBL" id="KXH37801.1"/>
    </source>
</evidence>
<sequence length="122" mass="12640">MRINSHTKVGCACNCGKARRNNDAMSVARTIHGTFPASSSFGCGSGSPGANSSSNSSSSSNSDSDSEHVANSYATRLRPRPRQPTIPITPTKTPRKGAAKTPRTPGNLAHNNDNLTDTPSGA</sequence>
<organism evidence="2 3">
    <name type="scientific">Colletotrichum simmondsii</name>
    <dbReference type="NCBI Taxonomy" id="703756"/>
    <lineage>
        <taxon>Eukaryota</taxon>
        <taxon>Fungi</taxon>
        <taxon>Dikarya</taxon>
        <taxon>Ascomycota</taxon>
        <taxon>Pezizomycotina</taxon>
        <taxon>Sordariomycetes</taxon>
        <taxon>Hypocreomycetidae</taxon>
        <taxon>Glomerellales</taxon>
        <taxon>Glomerellaceae</taxon>
        <taxon>Colletotrichum</taxon>
        <taxon>Colletotrichum acutatum species complex</taxon>
    </lineage>
</organism>
<comment type="caution">
    <text evidence="2">The sequence shown here is derived from an EMBL/GenBank/DDBJ whole genome shotgun (WGS) entry which is preliminary data.</text>
</comment>
<proteinExistence type="predicted"/>
<name>A0A135SPM0_9PEZI</name>